<dbReference type="EMBL" id="JAYMYQ010000001">
    <property type="protein sequence ID" value="KAK7363537.1"/>
    <property type="molecule type" value="Genomic_DNA"/>
</dbReference>
<sequence>MRSLNRALYEWVTLLERSHPMFTGNFSLNLKICVKYLLRKACSFFLNRYTFVYYCPLKTNKRKPPSLFVTPYSLPQSSHFQMGRMGQESDSKSKLVSEICSISTRYVVCVHRLPSNPAKATFVDWYCILGVEENAGVNAIRKRYHKLALQIHPDKNKHPKAEIAFKLVSEAYTCLSNAAKRKAFDLERYKHFCFQCQRIPYTSSNIPGNSSGSGFKAWDIISRSRSFRFWRNIRDMKERFKDEAKVIENCLRTNSMSRKESPLYNPVGFLHRSKSLHRFEKETPVFNPSDYLYQGYPHLRGHIYKNSSTYWYLQRNNILHKGKGGAPSPVFEVKSRSMFASKFAFVPSKC</sequence>
<dbReference type="SUPFAM" id="SSF46565">
    <property type="entry name" value="Chaperone J-domain"/>
    <property type="match status" value="1"/>
</dbReference>
<evidence type="ECO:0000313" key="3">
    <source>
        <dbReference type="Proteomes" id="UP001367508"/>
    </source>
</evidence>
<gene>
    <name evidence="2" type="ORF">VNO77_05683</name>
</gene>
<dbReference type="PANTHER" id="PTHR44137">
    <property type="entry name" value="BNAC03G44070D PROTEIN"/>
    <property type="match status" value="1"/>
</dbReference>
<dbReference type="InterPro" id="IPR001623">
    <property type="entry name" value="DnaJ_domain"/>
</dbReference>
<comment type="caution">
    <text evidence="2">The sequence shown here is derived from an EMBL/GenBank/DDBJ whole genome shotgun (WGS) entry which is preliminary data.</text>
</comment>
<dbReference type="CDD" id="cd06257">
    <property type="entry name" value="DnaJ"/>
    <property type="match status" value="1"/>
</dbReference>
<evidence type="ECO:0000313" key="2">
    <source>
        <dbReference type="EMBL" id="KAK7363537.1"/>
    </source>
</evidence>
<dbReference type="InterPro" id="IPR036869">
    <property type="entry name" value="J_dom_sf"/>
</dbReference>
<dbReference type="PANTHER" id="PTHR44137:SF13">
    <property type="entry name" value="CHAPERONE DNAJ-DOMAIN SUPERFAMILY PROTEIN"/>
    <property type="match status" value="1"/>
</dbReference>
<dbReference type="Pfam" id="PF00226">
    <property type="entry name" value="DnaJ"/>
    <property type="match status" value="1"/>
</dbReference>
<evidence type="ECO:0000259" key="1">
    <source>
        <dbReference type="PROSITE" id="PS50076"/>
    </source>
</evidence>
<protein>
    <recommendedName>
        <fullName evidence="1">J domain-containing protein</fullName>
    </recommendedName>
</protein>
<dbReference type="AlphaFoldDB" id="A0AAN9MZI8"/>
<dbReference type="Proteomes" id="UP001367508">
    <property type="component" value="Unassembled WGS sequence"/>
</dbReference>
<dbReference type="SMART" id="SM00271">
    <property type="entry name" value="DnaJ"/>
    <property type="match status" value="1"/>
</dbReference>
<keyword evidence="3" id="KW-1185">Reference proteome</keyword>
<name>A0AAN9MZI8_CANGL</name>
<dbReference type="PRINTS" id="PR00625">
    <property type="entry name" value="JDOMAIN"/>
</dbReference>
<dbReference type="PROSITE" id="PS50076">
    <property type="entry name" value="DNAJ_2"/>
    <property type="match status" value="1"/>
</dbReference>
<accession>A0AAN9MZI8</accession>
<feature type="domain" description="J" evidence="1">
    <location>
        <begin position="124"/>
        <end position="188"/>
    </location>
</feature>
<dbReference type="FunFam" id="1.10.287.110:FF:000216">
    <property type="entry name" value="Chaperone protein dnaJ 49 isoform A"/>
    <property type="match status" value="1"/>
</dbReference>
<proteinExistence type="predicted"/>
<reference evidence="2 3" key="1">
    <citation type="submission" date="2024-01" db="EMBL/GenBank/DDBJ databases">
        <title>The genomes of 5 underutilized Papilionoideae crops provide insights into root nodulation and disease resistanc.</title>
        <authorList>
            <person name="Jiang F."/>
        </authorList>
    </citation>
    <scope>NUCLEOTIDE SEQUENCE [LARGE SCALE GENOMIC DNA]</scope>
    <source>
        <strain evidence="2">LVBAO_FW01</strain>
        <tissue evidence="2">Leaves</tissue>
    </source>
</reference>
<organism evidence="2 3">
    <name type="scientific">Canavalia gladiata</name>
    <name type="common">Sword bean</name>
    <name type="synonym">Dolichos gladiatus</name>
    <dbReference type="NCBI Taxonomy" id="3824"/>
    <lineage>
        <taxon>Eukaryota</taxon>
        <taxon>Viridiplantae</taxon>
        <taxon>Streptophyta</taxon>
        <taxon>Embryophyta</taxon>
        <taxon>Tracheophyta</taxon>
        <taxon>Spermatophyta</taxon>
        <taxon>Magnoliopsida</taxon>
        <taxon>eudicotyledons</taxon>
        <taxon>Gunneridae</taxon>
        <taxon>Pentapetalae</taxon>
        <taxon>rosids</taxon>
        <taxon>fabids</taxon>
        <taxon>Fabales</taxon>
        <taxon>Fabaceae</taxon>
        <taxon>Papilionoideae</taxon>
        <taxon>50 kb inversion clade</taxon>
        <taxon>NPAAA clade</taxon>
        <taxon>indigoferoid/millettioid clade</taxon>
        <taxon>Phaseoleae</taxon>
        <taxon>Canavalia</taxon>
    </lineage>
</organism>
<dbReference type="Gene3D" id="1.10.287.110">
    <property type="entry name" value="DnaJ domain"/>
    <property type="match status" value="1"/>
</dbReference>